<dbReference type="Pfam" id="PF01590">
    <property type="entry name" value="GAF"/>
    <property type="match status" value="3"/>
</dbReference>
<evidence type="ECO:0000256" key="7">
    <source>
        <dbReference type="SAM" id="Coils"/>
    </source>
</evidence>
<sequence length="1602" mass="180466">MQAPIPSNELIRLAALKQYQILDTAPETSFDDITRLAAHICQTPIALVSLVDENRQWFKSKVGLTACETSREVAFCAHAILQPQLFLVEDALLDDRFATNPLVVDAPHIRFYAGAPLVTQAGFPLGTLCVIDYEPRTLSPEQQDALLALSRQVVTQLELRLNLQALTQAVSDRQQAEKALEEERTLLATVLDSTDDLVRNFVSTVLETANALVVVLNPQGQVLRINEVCTATTDYTFEEVKEEYFWDWFIAPDEGKQVEAILQKLHWGDAASQYESQCLTKSGQHRTIAWSHTVLLNTDESIKHIICTGIDITERRNAEAERDRFFTLSLDMLSIADFDHYFRYLSPAWEKNLGFTNQELSAHPWSEWIHPDDQEATAAELERLKSGLETLCFENRYRCKDGSYRWLSWKATPLVEQRLIYAVAHDITERKASEAEIRQTQMFLDSIVENIPHMIFVKDAKEFKFVKFNKFGEELTGLSRAEMIGKDDYDFFPESEADFFRAKDLEVVQVKQLVNSSEEKIRTKHRGSRVLHTKKIPLLDATGNPQYLLGISEDITERKRAEAALQESERQYRSVVESIKEVIFQLSVDGRWTFLNPAWTEITGFSLGESIGSPITDYLHPDEHESTHAQLQAIVRGDIEAFRQQLRFFTEAGELCWLEIYMQQMCAANGTVMGASGTLNDVTEWVQAQAALKESEANFQKMAITIPGMVYQFLLRSDGSLAFPFISPGSRELLELEPEVIQQDADAIFSLVHLEDRPGLDQSIAVSAQTLGSWTWEGRFVLASGQVKWIQGASCPSRQANGDLLWNGILIDISDRKWAEEELQKSNKRIINILESVTDAFFALDRDWRFTYVNSQAEQILFRDRAELIGQRIWDQLPETVGSTFHREYHRAVSEQVTVHFEEFYAPLETWFEVQAYPYQDGLSVYFRDVTARKQAEVALIERSRLSTLSAEIGIALAHGGDLPEVLDRFVNAVAQQLEAAFVRIWTFNADTNLLELQAIAGQHSHTEDFPSLISLGISIVGFIAQNRTPYLSHDVSKDLCIGATEWVQQEGMQTFVGYPLIVEDRLVGVMALFSRKVITDTVQNFLGWVANSIAVAIDRAWAREELLSRREALMLRLANQIRNSLDLDTILETAVTEIRSLLKIDRCHFVWCWPHPEQPTLAVTHEARHATLTSLLGDFPPQYTDLVVRQVLSADVIQIDDASNEQNIDVDVKALLSHLGMTSQLLLPLETRSGQFGAIVCSHASGPRHWTEVEVELLRAVTDQLAIAIDQAELYAQTRAAAFAAQMQAKQLTEALQHLKHTQTQLIQTEKMSSLGQLVAGVAHEINNPVNFISGNLIYADNYIQDLLELLHLYQKCYPEPVESIQQQIEELDVEFMTEDLLKLLSSMKMGADRIRQIVLSLRNFSRLDEAEMKPVNIHEGIDNTLLILQNRLKPAGSHRGIEVVKEYGELPLVECYAGQLNQVFMNILGNAVDALEEQPQLGQITIRTELLTPELAAASELLGLATTSSSPQVLIRIKDNGPGVSESVRGRLFDPFFTTKPVGKGTGLGLSISYQIVVEKHGGTLQCVSEPEQGSEFWIQIPITPPAALRPVETTTVDVA</sequence>
<feature type="domain" description="PAC" evidence="10">
    <location>
        <begin position="391"/>
        <end position="439"/>
    </location>
</feature>
<evidence type="ECO:0000256" key="3">
    <source>
        <dbReference type="ARBA" id="ARBA00022553"/>
    </source>
</evidence>
<comment type="catalytic activity">
    <reaction evidence="1">
        <text>ATP + protein L-histidine = ADP + protein N-phospho-L-histidine.</text>
        <dbReference type="EC" id="2.7.13.3"/>
    </reaction>
</comment>
<keyword evidence="6" id="KW-0902">Two-component regulatory system</keyword>
<dbReference type="InterPro" id="IPR036890">
    <property type="entry name" value="HATPase_C_sf"/>
</dbReference>
<dbReference type="Pfam" id="PF08447">
    <property type="entry name" value="PAS_3"/>
    <property type="match status" value="2"/>
</dbReference>
<dbReference type="InterPro" id="IPR003594">
    <property type="entry name" value="HATPase_dom"/>
</dbReference>
<dbReference type="SUPFAM" id="SSF55785">
    <property type="entry name" value="PYP-like sensor domain (PAS domain)"/>
    <property type="match status" value="6"/>
</dbReference>
<dbReference type="InterPro" id="IPR013655">
    <property type="entry name" value="PAS_fold_3"/>
</dbReference>
<evidence type="ECO:0000313" key="12">
    <source>
        <dbReference type="Proteomes" id="UP001464891"/>
    </source>
</evidence>
<evidence type="ECO:0000259" key="9">
    <source>
        <dbReference type="PROSITE" id="PS50112"/>
    </source>
</evidence>
<dbReference type="SMART" id="SM00387">
    <property type="entry name" value="HATPase_c"/>
    <property type="match status" value="1"/>
</dbReference>
<dbReference type="InterPro" id="IPR052162">
    <property type="entry name" value="Sensor_kinase/Photoreceptor"/>
</dbReference>
<evidence type="ECO:0000256" key="5">
    <source>
        <dbReference type="ARBA" id="ARBA00022777"/>
    </source>
</evidence>
<name>A0ABV0JBC9_9CYAN</name>
<dbReference type="InterPro" id="IPR029016">
    <property type="entry name" value="GAF-like_dom_sf"/>
</dbReference>
<dbReference type="InterPro" id="IPR000014">
    <property type="entry name" value="PAS"/>
</dbReference>
<accession>A0ABV0JBC9</accession>
<protein>
    <recommendedName>
        <fullName evidence="2">histidine kinase</fullName>
        <ecNumber evidence="2">2.7.13.3</ecNumber>
    </recommendedName>
</protein>
<dbReference type="InterPro" id="IPR036097">
    <property type="entry name" value="HisK_dim/P_sf"/>
</dbReference>
<keyword evidence="5" id="KW-0418">Kinase</keyword>
<dbReference type="PANTHER" id="PTHR43304">
    <property type="entry name" value="PHYTOCHROME-LIKE PROTEIN CPH1"/>
    <property type="match status" value="1"/>
</dbReference>
<dbReference type="CDD" id="cd00082">
    <property type="entry name" value="HisKA"/>
    <property type="match status" value="1"/>
</dbReference>
<feature type="coiled-coil region" evidence="7">
    <location>
        <begin position="551"/>
        <end position="578"/>
    </location>
</feature>
<dbReference type="EC" id="2.7.13.3" evidence="2"/>
<dbReference type="SUPFAM" id="SSF55781">
    <property type="entry name" value="GAF domain-like"/>
    <property type="match status" value="3"/>
</dbReference>
<dbReference type="Pfam" id="PF08448">
    <property type="entry name" value="PAS_4"/>
    <property type="match status" value="3"/>
</dbReference>
<evidence type="ECO:0000256" key="6">
    <source>
        <dbReference type="ARBA" id="ARBA00023012"/>
    </source>
</evidence>
<dbReference type="PROSITE" id="PS50109">
    <property type="entry name" value="HIS_KIN"/>
    <property type="match status" value="1"/>
</dbReference>
<feature type="domain" description="PAC" evidence="10">
    <location>
        <begin position="642"/>
        <end position="694"/>
    </location>
</feature>
<feature type="domain" description="PAC" evidence="10">
    <location>
        <begin position="515"/>
        <end position="567"/>
    </location>
</feature>
<gene>
    <name evidence="11" type="ORF">NC998_18390</name>
</gene>
<dbReference type="InterPro" id="IPR005467">
    <property type="entry name" value="His_kinase_dom"/>
</dbReference>
<dbReference type="InterPro" id="IPR003661">
    <property type="entry name" value="HisK_dim/P_dom"/>
</dbReference>
<dbReference type="SMART" id="SM00065">
    <property type="entry name" value="GAF"/>
    <property type="match status" value="3"/>
</dbReference>
<evidence type="ECO:0000259" key="8">
    <source>
        <dbReference type="PROSITE" id="PS50109"/>
    </source>
</evidence>
<organism evidence="11 12">
    <name type="scientific">Trichocoleus desertorum GB2-A4</name>
    <dbReference type="NCBI Taxonomy" id="2933944"/>
    <lineage>
        <taxon>Bacteria</taxon>
        <taxon>Bacillati</taxon>
        <taxon>Cyanobacteriota</taxon>
        <taxon>Cyanophyceae</taxon>
        <taxon>Leptolyngbyales</taxon>
        <taxon>Trichocoleusaceae</taxon>
        <taxon>Trichocoleus</taxon>
    </lineage>
</organism>
<feature type="domain" description="Histidine kinase" evidence="8">
    <location>
        <begin position="1322"/>
        <end position="1587"/>
    </location>
</feature>
<feature type="domain" description="PAC" evidence="10">
    <location>
        <begin position="272"/>
        <end position="324"/>
    </location>
</feature>
<dbReference type="InterPro" id="IPR013656">
    <property type="entry name" value="PAS_4"/>
</dbReference>
<dbReference type="InterPro" id="IPR013767">
    <property type="entry name" value="PAS_fold"/>
</dbReference>
<evidence type="ECO:0000259" key="10">
    <source>
        <dbReference type="PROSITE" id="PS50113"/>
    </source>
</evidence>
<dbReference type="PRINTS" id="PR00344">
    <property type="entry name" value="BCTRLSENSOR"/>
</dbReference>
<dbReference type="Gene3D" id="3.30.565.10">
    <property type="entry name" value="Histidine kinase-like ATPase, C-terminal domain"/>
    <property type="match status" value="1"/>
</dbReference>
<dbReference type="Gene3D" id="3.30.450.20">
    <property type="entry name" value="PAS domain"/>
    <property type="match status" value="6"/>
</dbReference>
<dbReference type="NCBIfam" id="TIGR00229">
    <property type="entry name" value="sensory_box"/>
    <property type="match status" value="5"/>
</dbReference>
<dbReference type="Gene3D" id="1.10.287.130">
    <property type="match status" value="1"/>
</dbReference>
<dbReference type="RefSeq" id="WP_190432145.1">
    <property type="nucleotide sequence ID" value="NZ_JAMPKM010000012.1"/>
</dbReference>
<dbReference type="Pfam" id="PF00989">
    <property type="entry name" value="PAS"/>
    <property type="match status" value="1"/>
</dbReference>
<keyword evidence="4" id="KW-0808">Transferase</keyword>
<evidence type="ECO:0000313" key="11">
    <source>
        <dbReference type="EMBL" id="MEP0819072.1"/>
    </source>
</evidence>
<evidence type="ECO:0000256" key="2">
    <source>
        <dbReference type="ARBA" id="ARBA00012438"/>
    </source>
</evidence>
<dbReference type="SMART" id="SM00091">
    <property type="entry name" value="PAS"/>
    <property type="match status" value="6"/>
</dbReference>
<dbReference type="SMART" id="SM00086">
    <property type="entry name" value="PAC"/>
    <property type="match status" value="5"/>
</dbReference>
<evidence type="ECO:0000256" key="1">
    <source>
        <dbReference type="ARBA" id="ARBA00000085"/>
    </source>
</evidence>
<keyword evidence="12" id="KW-1185">Reference proteome</keyword>
<comment type="caution">
    <text evidence="11">The sequence shown here is derived from an EMBL/GenBank/DDBJ whole genome shotgun (WGS) entry which is preliminary data.</text>
</comment>
<dbReference type="Gene3D" id="3.30.450.40">
    <property type="match status" value="3"/>
</dbReference>
<dbReference type="InterPro" id="IPR035965">
    <property type="entry name" value="PAS-like_dom_sf"/>
</dbReference>
<feature type="domain" description="PAS" evidence="9">
    <location>
        <begin position="826"/>
        <end position="896"/>
    </location>
</feature>
<feature type="domain" description="PAS" evidence="9">
    <location>
        <begin position="198"/>
        <end position="269"/>
    </location>
</feature>
<keyword evidence="7" id="KW-0175">Coiled coil</keyword>
<dbReference type="InterPro" id="IPR001610">
    <property type="entry name" value="PAC"/>
</dbReference>
<dbReference type="PROSITE" id="PS50112">
    <property type="entry name" value="PAS"/>
    <property type="match status" value="4"/>
</dbReference>
<dbReference type="InterPro" id="IPR003018">
    <property type="entry name" value="GAF"/>
</dbReference>
<evidence type="ECO:0000256" key="4">
    <source>
        <dbReference type="ARBA" id="ARBA00022679"/>
    </source>
</evidence>
<feature type="domain" description="PAS" evidence="9">
    <location>
        <begin position="440"/>
        <end position="517"/>
    </location>
</feature>
<dbReference type="SUPFAM" id="SSF55874">
    <property type="entry name" value="ATPase domain of HSP90 chaperone/DNA topoisomerase II/histidine kinase"/>
    <property type="match status" value="1"/>
</dbReference>
<dbReference type="SUPFAM" id="SSF47384">
    <property type="entry name" value="Homodimeric domain of signal transducing histidine kinase"/>
    <property type="match status" value="1"/>
</dbReference>
<dbReference type="CDD" id="cd00130">
    <property type="entry name" value="PAS"/>
    <property type="match status" value="6"/>
</dbReference>
<dbReference type="PROSITE" id="PS50113">
    <property type="entry name" value="PAC"/>
    <property type="match status" value="5"/>
</dbReference>
<feature type="domain" description="PAS" evidence="9">
    <location>
        <begin position="568"/>
        <end position="638"/>
    </location>
</feature>
<dbReference type="InterPro" id="IPR004358">
    <property type="entry name" value="Sig_transdc_His_kin-like_C"/>
</dbReference>
<keyword evidence="3" id="KW-0597">Phosphoprotein</keyword>
<feature type="domain" description="PAC" evidence="10">
    <location>
        <begin position="774"/>
        <end position="825"/>
    </location>
</feature>
<dbReference type="Pfam" id="PF02518">
    <property type="entry name" value="HATPase_c"/>
    <property type="match status" value="1"/>
</dbReference>
<dbReference type="Proteomes" id="UP001464891">
    <property type="component" value="Unassembled WGS sequence"/>
</dbReference>
<dbReference type="PANTHER" id="PTHR43304:SF1">
    <property type="entry name" value="PAC DOMAIN-CONTAINING PROTEIN"/>
    <property type="match status" value="1"/>
</dbReference>
<reference evidence="11 12" key="1">
    <citation type="submission" date="2022-04" db="EMBL/GenBank/DDBJ databases">
        <title>Positive selection, recombination, and allopatry shape intraspecific diversity of widespread and dominant cyanobacteria.</title>
        <authorList>
            <person name="Wei J."/>
            <person name="Shu W."/>
            <person name="Hu C."/>
        </authorList>
    </citation>
    <scope>NUCLEOTIDE SEQUENCE [LARGE SCALE GENOMIC DNA]</scope>
    <source>
        <strain evidence="11 12">GB2-A4</strain>
    </source>
</reference>
<dbReference type="EMBL" id="JAMPKM010000012">
    <property type="protein sequence ID" value="MEP0819072.1"/>
    <property type="molecule type" value="Genomic_DNA"/>
</dbReference>
<proteinExistence type="predicted"/>
<dbReference type="InterPro" id="IPR000700">
    <property type="entry name" value="PAS-assoc_C"/>
</dbReference>